<dbReference type="InterPro" id="IPR005493">
    <property type="entry name" value="RraA/RraA-like"/>
</dbReference>
<feature type="binding site" evidence="7">
    <location>
        <begin position="112"/>
        <end position="115"/>
    </location>
    <ligand>
        <name>substrate</name>
    </ligand>
</feature>
<evidence type="ECO:0000256" key="7">
    <source>
        <dbReference type="PIRSR" id="PIRSR605493-1"/>
    </source>
</evidence>
<sequence length="245" mass="26584">MVTCFSVFSIAQENTASNVGFRIFTKVNRPDPKLVEGFHNIPVANIADMMNRTKVMDARIKKINKNNLLGPAFTVKVRSDDNLMAHKAISMAQPGDIIVIDAEGKLDNAIIGEQMVRTAIQRKLGGIVVDGAVRDSDYLAKQTDIPVYAAGITPAGPYKDGPGEINTPISVGGVVVRPGDILVGDDDGVVVIEPQSAQYVLEQSMKKNAGEAKLIEQITNGSRDYSWIDKALKEKSVQIIDDVYK</sequence>
<keyword evidence="7" id="KW-0460">Magnesium</keyword>
<dbReference type="GO" id="GO:0016829">
    <property type="term" value="F:lyase activity"/>
    <property type="evidence" value="ECO:0007669"/>
    <property type="project" value="UniProtKB-KW"/>
</dbReference>
<comment type="cofactor">
    <cofactor evidence="7">
        <name>Mg(2+)</name>
        <dbReference type="ChEBI" id="CHEBI:18420"/>
    </cofactor>
</comment>
<comment type="cofactor">
    <cofactor evidence="1">
        <name>a divalent metal cation</name>
        <dbReference type="ChEBI" id="CHEBI:60240"/>
    </cofactor>
</comment>
<feature type="binding site" evidence="7">
    <location>
        <position position="135"/>
    </location>
    <ligand>
        <name>Mg(2+)</name>
        <dbReference type="ChEBI" id="CHEBI:18420"/>
    </ligand>
</feature>
<keyword evidence="4" id="KW-0456">Lyase</keyword>
<name>A0A451EQW4_9GAMM</name>
<evidence type="ECO:0000256" key="5">
    <source>
        <dbReference type="ARBA" id="ARBA00029596"/>
    </source>
</evidence>
<dbReference type="AlphaFoldDB" id="A0A451EQW4"/>
<dbReference type="SUPFAM" id="SSF89562">
    <property type="entry name" value="RraA-like"/>
    <property type="match status" value="1"/>
</dbReference>
<protein>
    <recommendedName>
        <fullName evidence="2">Putative 4-hydroxy-4-methyl-2-oxoglutarate aldolase</fullName>
    </recommendedName>
    <alternativeName>
        <fullName evidence="5">Regulator of ribonuclease activity homolog</fullName>
    </alternativeName>
    <alternativeName>
        <fullName evidence="6">RraA-like protein</fullName>
    </alternativeName>
</protein>
<dbReference type="Proteomes" id="UP000273143">
    <property type="component" value="Chromosome"/>
</dbReference>
<dbReference type="Gene3D" id="3.50.30.40">
    <property type="entry name" value="Ribonuclease E inhibitor RraA/RraA-like"/>
    <property type="match status" value="1"/>
</dbReference>
<accession>A0A451EQW4</accession>
<dbReference type="PANTHER" id="PTHR33254:SF4">
    <property type="entry name" value="4-HYDROXY-4-METHYL-2-OXOGLUTARATE ALDOLASE 3-RELATED"/>
    <property type="match status" value="1"/>
</dbReference>
<dbReference type="Pfam" id="PF03737">
    <property type="entry name" value="RraA-like"/>
    <property type="match status" value="1"/>
</dbReference>
<evidence type="ECO:0000313" key="8">
    <source>
        <dbReference type="EMBL" id="AZS52248.1"/>
    </source>
</evidence>
<keyword evidence="3 7" id="KW-0479">Metal-binding</keyword>
<dbReference type="InterPro" id="IPR036704">
    <property type="entry name" value="RraA/RraA-like_sf"/>
</dbReference>
<dbReference type="EMBL" id="CP029822">
    <property type="protein sequence ID" value="AZS52248.1"/>
    <property type="molecule type" value="Genomic_DNA"/>
</dbReference>
<feature type="binding site" evidence="7">
    <location>
        <position position="134"/>
    </location>
    <ligand>
        <name>substrate</name>
    </ligand>
</feature>
<dbReference type="PANTHER" id="PTHR33254">
    <property type="entry name" value="4-HYDROXY-4-METHYL-2-OXOGLUTARATE ALDOLASE 3-RELATED"/>
    <property type="match status" value="1"/>
</dbReference>
<evidence type="ECO:0000256" key="6">
    <source>
        <dbReference type="ARBA" id="ARBA00030169"/>
    </source>
</evidence>
<evidence type="ECO:0000313" key="9">
    <source>
        <dbReference type="Proteomes" id="UP000273143"/>
    </source>
</evidence>
<organism evidence="8 9">
    <name type="scientific">Entomomonas moraniae</name>
    <dbReference type="NCBI Taxonomy" id="2213226"/>
    <lineage>
        <taxon>Bacteria</taxon>
        <taxon>Pseudomonadati</taxon>
        <taxon>Pseudomonadota</taxon>
        <taxon>Gammaproteobacteria</taxon>
        <taxon>Pseudomonadales</taxon>
        <taxon>Pseudomonadaceae</taxon>
        <taxon>Entomomonas</taxon>
    </lineage>
</organism>
<dbReference type="KEGG" id="emo:DM558_12195"/>
<evidence type="ECO:0000256" key="1">
    <source>
        <dbReference type="ARBA" id="ARBA00001968"/>
    </source>
</evidence>
<dbReference type="NCBIfam" id="NF004850">
    <property type="entry name" value="PRK06201.1"/>
    <property type="match status" value="1"/>
</dbReference>
<dbReference type="CDD" id="cd16841">
    <property type="entry name" value="RraA_family"/>
    <property type="match status" value="1"/>
</dbReference>
<dbReference type="GO" id="GO:0046872">
    <property type="term" value="F:metal ion binding"/>
    <property type="evidence" value="ECO:0007669"/>
    <property type="project" value="UniProtKB-KW"/>
</dbReference>
<proteinExistence type="predicted"/>
<reference evidence="9" key="1">
    <citation type="submission" date="2018-06" db="EMBL/GenBank/DDBJ databases">
        <title>Complete genome of Pseudomonas insecticola strain QZS01.</title>
        <authorList>
            <person name="Wang J."/>
            <person name="Su Q."/>
        </authorList>
    </citation>
    <scope>NUCLEOTIDE SEQUENCE [LARGE SCALE GENOMIC DNA]</scope>
    <source>
        <strain evidence="9">QZS01</strain>
    </source>
</reference>
<evidence type="ECO:0000256" key="4">
    <source>
        <dbReference type="ARBA" id="ARBA00023239"/>
    </source>
</evidence>
<gene>
    <name evidence="8" type="ORF">DM558_12195</name>
</gene>
<evidence type="ECO:0000256" key="2">
    <source>
        <dbReference type="ARBA" id="ARBA00016549"/>
    </source>
</evidence>
<keyword evidence="9" id="KW-1185">Reference proteome</keyword>
<evidence type="ECO:0000256" key="3">
    <source>
        <dbReference type="ARBA" id="ARBA00022723"/>
    </source>
</evidence>